<evidence type="ECO:0000313" key="2">
    <source>
        <dbReference type="EMBL" id="KAF6825726.1"/>
    </source>
</evidence>
<dbReference type="EMBL" id="WIGO01000167">
    <property type="protein sequence ID" value="KAF6825726.1"/>
    <property type="molecule type" value="Genomic_DNA"/>
</dbReference>
<protein>
    <submittedName>
        <fullName evidence="2">Putative N-acetyltransferase, GNAT family</fullName>
    </submittedName>
</protein>
<comment type="caution">
    <text evidence="2">The sequence shown here is derived from an EMBL/GenBank/DDBJ whole genome shotgun (WGS) entry which is preliminary data.</text>
</comment>
<proteinExistence type="predicted"/>
<gene>
    <name evidence="2" type="ORF">CPLU01_10081</name>
</gene>
<dbReference type="Pfam" id="PF13302">
    <property type="entry name" value="Acetyltransf_3"/>
    <property type="match status" value="1"/>
</dbReference>
<keyword evidence="2" id="KW-0808">Transferase</keyword>
<accession>A0A8H6K779</accession>
<name>A0A8H6K779_9PEZI</name>
<dbReference type="GO" id="GO:0016747">
    <property type="term" value="F:acyltransferase activity, transferring groups other than amino-acyl groups"/>
    <property type="evidence" value="ECO:0007669"/>
    <property type="project" value="InterPro"/>
</dbReference>
<evidence type="ECO:0000259" key="1">
    <source>
        <dbReference type="Pfam" id="PF13302"/>
    </source>
</evidence>
<evidence type="ECO:0000313" key="3">
    <source>
        <dbReference type="Proteomes" id="UP000654918"/>
    </source>
</evidence>
<dbReference type="Gene3D" id="3.40.630.30">
    <property type="match status" value="1"/>
</dbReference>
<dbReference type="InterPro" id="IPR051531">
    <property type="entry name" value="N-acetyltransferase"/>
</dbReference>
<dbReference type="PANTHER" id="PTHR43792">
    <property type="entry name" value="GNAT FAMILY, PUTATIVE (AFU_ORTHOLOGUE AFUA_3G00765)-RELATED-RELATED"/>
    <property type="match status" value="1"/>
</dbReference>
<dbReference type="Proteomes" id="UP000654918">
    <property type="component" value="Unassembled WGS sequence"/>
</dbReference>
<dbReference type="PANTHER" id="PTHR43792:SF1">
    <property type="entry name" value="N-ACETYLTRANSFERASE DOMAIN-CONTAINING PROTEIN"/>
    <property type="match status" value="1"/>
</dbReference>
<keyword evidence="3" id="KW-1185">Reference proteome</keyword>
<dbReference type="InterPro" id="IPR000182">
    <property type="entry name" value="GNAT_dom"/>
</dbReference>
<dbReference type="InterPro" id="IPR016181">
    <property type="entry name" value="Acyl_CoA_acyltransferase"/>
</dbReference>
<sequence>MEAVAQQEKPATMGTETLDFVTVKTTLPTIPLPPYASRPPVVTERLILRPVSLDDLQPLHVLRTQPETMKWSVAGRVDADLEQTRSSLVQNLPPHDADNFNFSICLRSTGQWIGIGGVKKPTGELGWPEIGYMLLKDFWGSGYATEFLRGFVSAWWSLPRSERDLSVDRGTLGGGAGLQDGDVVTEILTAVTAADNHPSQKLLGKCGFEMLKVWKEKDEGSRTDVTLVAHDFLSRKVTEPETIGKPTAGYQRDSKVEVIKLSTAERVRPPSGAGIAVDLRTLSPSAILPGRRVGARILGCAWWAGVGQSLSIFSVPAVLESSGAEPIIALKLWQNLYLRGHATGPKVAIVTFLSLVFSAYDRRSQGAEWEPFVAAATLSLAIVPFTRILMGPTNARLMAGAQGVAALGWQETRDLLTTWRTLNFLRSFFSISAAAVGLWFTAFE</sequence>
<dbReference type="Pfam" id="PF08592">
    <property type="entry name" value="Anthrone_oxy"/>
    <property type="match status" value="1"/>
</dbReference>
<reference evidence="2" key="1">
    <citation type="journal article" date="2020" name="Phytopathology">
        <title>Genome Sequence Resources of Colletotrichum truncatum, C. plurivorum, C. musicola, and C. sojae: Four Species Pathogenic to Soybean (Glycine max).</title>
        <authorList>
            <person name="Rogerio F."/>
            <person name="Boufleur T.R."/>
            <person name="Ciampi-Guillardi M."/>
            <person name="Sukno S.A."/>
            <person name="Thon M.R."/>
            <person name="Massola Junior N.S."/>
            <person name="Baroncelli R."/>
        </authorList>
    </citation>
    <scope>NUCLEOTIDE SEQUENCE</scope>
    <source>
        <strain evidence="2">LFN00145</strain>
    </source>
</reference>
<dbReference type="SUPFAM" id="SSF55729">
    <property type="entry name" value="Acyl-CoA N-acyltransferases (Nat)"/>
    <property type="match status" value="1"/>
</dbReference>
<dbReference type="AlphaFoldDB" id="A0A8H6K779"/>
<dbReference type="InterPro" id="IPR013901">
    <property type="entry name" value="Anthrone_oxy"/>
</dbReference>
<organism evidence="2 3">
    <name type="scientific">Colletotrichum plurivorum</name>
    <dbReference type="NCBI Taxonomy" id="2175906"/>
    <lineage>
        <taxon>Eukaryota</taxon>
        <taxon>Fungi</taxon>
        <taxon>Dikarya</taxon>
        <taxon>Ascomycota</taxon>
        <taxon>Pezizomycotina</taxon>
        <taxon>Sordariomycetes</taxon>
        <taxon>Hypocreomycetidae</taxon>
        <taxon>Glomerellales</taxon>
        <taxon>Glomerellaceae</taxon>
        <taxon>Colletotrichum</taxon>
        <taxon>Colletotrichum orchidearum species complex</taxon>
    </lineage>
</organism>
<feature type="domain" description="N-acetyltransferase" evidence="1">
    <location>
        <begin position="45"/>
        <end position="209"/>
    </location>
</feature>